<dbReference type="AlphaFoldDB" id="A0A3P7IXN1"/>
<proteinExistence type="predicted"/>
<evidence type="ECO:0000313" key="1">
    <source>
        <dbReference type="EMBL" id="VDM71939.1"/>
    </source>
</evidence>
<dbReference type="EMBL" id="UYYB01022849">
    <property type="protein sequence ID" value="VDM71939.1"/>
    <property type="molecule type" value="Genomic_DNA"/>
</dbReference>
<organism evidence="1 2">
    <name type="scientific">Strongylus vulgaris</name>
    <name type="common">Blood worm</name>
    <dbReference type="NCBI Taxonomy" id="40348"/>
    <lineage>
        <taxon>Eukaryota</taxon>
        <taxon>Metazoa</taxon>
        <taxon>Ecdysozoa</taxon>
        <taxon>Nematoda</taxon>
        <taxon>Chromadorea</taxon>
        <taxon>Rhabditida</taxon>
        <taxon>Rhabditina</taxon>
        <taxon>Rhabditomorpha</taxon>
        <taxon>Strongyloidea</taxon>
        <taxon>Strongylidae</taxon>
        <taxon>Strongylus</taxon>
    </lineage>
</organism>
<gene>
    <name evidence="1" type="ORF">SVUK_LOCUS6937</name>
</gene>
<dbReference type="OrthoDB" id="5793263at2759"/>
<keyword evidence="2" id="KW-1185">Reference proteome</keyword>
<sequence length="110" mass="12721">MNKMADSQRFAQTKGRAAVRRIRRFVTVDNQQMKEDLGKMKEGLELMDVARHEVKNSKTKDDLEEKGMIYHKSVKAFNDQASKIQIVIDELPVTIFTNQREVVKVVLLTN</sequence>
<evidence type="ECO:0008006" key="3">
    <source>
        <dbReference type="Google" id="ProtNLM"/>
    </source>
</evidence>
<protein>
    <recommendedName>
        <fullName evidence="3">BAR domain-containing protein</fullName>
    </recommendedName>
</protein>
<dbReference type="Proteomes" id="UP000270094">
    <property type="component" value="Unassembled WGS sequence"/>
</dbReference>
<evidence type="ECO:0000313" key="2">
    <source>
        <dbReference type="Proteomes" id="UP000270094"/>
    </source>
</evidence>
<accession>A0A3P7IXN1</accession>
<reference evidence="1 2" key="1">
    <citation type="submission" date="2018-11" db="EMBL/GenBank/DDBJ databases">
        <authorList>
            <consortium name="Pathogen Informatics"/>
        </authorList>
    </citation>
    <scope>NUCLEOTIDE SEQUENCE [LARGE SCALE GENOMIC DNA]</scope>
</reference>
<name>A0A3P7IXN1_STRVU</name>